<evidence type="ECO:0000256" key="11">
    <source>
        <dbReference type="ARBA" id="ARBA00023002"/>
    </source>
</evidence>
<keyword evidence="13 16" id="KW-0486">Methionine biosynthesis</keyword>
<feature type="domain" description="ACT" evidence="18">
    <location>
        <begin position="355"/>
        <end position="432"/>
    </location>
</feature>
<evidence type="ECO:0000256" key="4">
    <source>
        <dbReference type="ARBA" id="ARBA00006753"/>
    </source>
</evidence>
<feature type="active site" description="Proton donor" evidence="14">
    <location>
        <position position="205"/>
    </location>
</feature>
<evidence type="ECO:0000256" key="14">
    <source>
        <dbReference type="PIRSR" id="PIRSR000098-1"/>
    </source>
</evidence>
<evidence type="ECO:0000256" key="5">
    <source>
        <dbReference type="ARBA" id="ARBA00013213"/>
    </source>
</evidence>
<dbReference type="InterPro" id="IPR001342">
    <property type="entry name" value="HDH_cat"/>
</dbReference>
<dbReference type="SUPFAM" id="SSF55347">
    <property type="entry name" value="Glyceraldehyde-3-phosphate dehydrogenase-like, C-terminal domain"/>
    <property type="match status" value="1"/>
</dbReference>
<dbReference type="PROSITE" id="PS51671">
    <property type="entry name" value="ACT"/>
    <property type="match status" value="1"/>
</dbReference>
<dbReference type="GO" id="GO:0004412">
    <property type="term" value="F:homoserine dehydrogenase activity"/>
    <property type="evidence" value="ECO:0007669"/>
    <property type="project" value="UniProtKB-EC"/>
</dbReference>
<evidence type="ECO:0000256" key="8">
    <source>
        <dbReference type="ARBA" id="ARBA00022697"/>
    </source>
</evidence>
<comment type="pathway">
    <text evidence="2 16">Amino-acid biosynthesis; L-threonine biosynthesis; L-threonine from L-aspartate: step 3/5.</text>
</comment>
<keyword evidence="12" id="KW-0520">NAD</keyword>
<dbReference type="Pfam" id="PF00742">
    <property type="entry name" value="Homoserine_dh"/>
    <property type="match status" value="1"/>
</dbReference>
<dbReference type="OrthoDB" id="9808167at2"/>
<keyword evidence="8 16" id="KW-0791">Threonine biosynthesis</keyword>
<evidence type="ECO:0000256" key="6">
    <source>
        <dbReference type="ARBA" id="ARBA00013376"/>
    </source>
</evidence>
<dbReference type="GO" id="GO:0046872">
    <property type="term" value="F:metal ion binding"/>
    <property type="evidence" value="ECO:0007669"/>
    <property type="project" value="UniProtKB-KW"/>
</dbReference>
<evidence type="ECO:0000313" key="19">
    <source>
        <dbReference type="EMBL" id="EAT15916.1"/>
    </source>
</evidence>
<dbReference type="Gene3D" id="3.30.360.10">
    <property type="entry name" value="Dihydrodipicolinate Reductase, domain 2"/>
    <property type="match status" value="1"/>
</dbReference>
<evidence type="ECO:0000256" key="3">
    <source>
        <dbReference type="ARBA" id="ARBA00005062"/>
    </source>
</evidence>
<dbReference type="GO" id="GO:0009086">
    <property type="term" value="P:methionine biosynthetic process"/>
    <property type="evidence" value="ECO:0007669"/>
    <property type="project" value="UniProtKB-KW"/>
</dbReference>
<dbReference type="InterPro" id="IPR016204">
    <property type="entry name" value="HDH"/>
</dbReference>
<dbReference type="SUPFAM" id="SSF51735">
    <property type="entry name" value="NAD(P)-binding Rossmann-fold domains"/>
    <property type="match status" value="1"/>
</dbReference>
<evidence type="ECO:0000256" key="12">
    <source>
        <dbReference type="ARBA" id="ARBA00023027"/>
    </source>
</evidence>
<dbReference type="GO" id="GO:0009088">
    <property type="term" value="P:threonine biosynthetic process"/>
    <property type="evidence" value="ECO:0007669"/>
    <property type="project" value="UniProtKB-UniPathway"/>
</dbReference>
<evidence type="ECO:0000256" key="2">
    <source>
        <dbReference type="ARBA" id="ARBA00005056"/>
    </source>
</evidence>
<dbReference type="RefSeq" id="WP_005999690.1">
    <property type="nucleotide sequence ID" value="NZ_AAEW02000007.1"/>
</dbReference>
<dbReference type="InterPro" id="IPR045865">
    <property type="entry name" value="ACT-like_dom_sf"/>
</dbReference>
<dbReference type="InterPro" id="IPR002912">
    <property type="entry name" value="ACT_dom"/>
</dbReference>
<proteinExistence type="inferred from homology"/>
<dbReference type="Pfam" id="PF01842">
    <property type="entry name" value="ACT"/>
    <property type="match status" value="1"/>
</dbReference>
<dbReference type="FunFam" id="3.30.360.10:FF:000005">
    <property type="entry name" value="Homoserine dehydrogenase"/>
    <property type="match status" value="1"/>
</dbReference>
<keyword evidence="20" id="KW-1185">Reference proteome</keyword>
<dbReference type="FunFam" id="3.30.70.260:FF:000030">
    <property type="entry name" value="Homoserine dehydrogenase"/>
    <property type="match status" value="1"/>
</dbReference>
<dbReference type="InterPro" id="IPR019811">
    <property type="entry name" value="HDH_CS"/>
</dbReference>
<dbReference type="PROSITE" id="PS01042">
    <property type="entry name" value="HOMOSER_DHGENASE"/>
    <property type="match status" value="1"/>
</dbReference>
<sequence length="436" mass="47092">MKEIKVGLLGFGTIGTGVVKVIQQNAEVISQRLGTKLTLAAIADRDITTDRGVVLEPGVLTDDADHVLTNPDIDVVIELIGGYEPARTFVLKALENGKHVVTANKALLALYGQELMLAAEKNNVSLLFEAAVGGGIPILSSIRENLCANQFSDVFGILNGTCNYILTRMTENGEDFSDVLADAQELGYAEADPTFDIEGIDTAHKLSILMTMCFGTWVDFDSIYTEGITRITALDIQYARQFGYQIKLLAIGKQEDGVVEARVHPTMIPDTYSLAEVRGVLNAVRLIGDFVGPVTQVGSGAGMDATASAVLGDVMSLSRQMLGESSFLPPALNYLTKNITTLPVRAMEDITSPYYVRVMVEDRPGVLAKIAATLGEYNISISSMIQPERELGGCVPIVLMTHDAVESDVRAALEKIDQLDICREASLFIRIENDLA</sequence>
<comment type="catalytic activity">
    <reaction evidence="16">
        <text>L-homoserine + NADP(+) = L-aspartate 4-semialdehyde + NADPH + H(+)</text>
        <dbReference type="Rhea" id="RHEA:15761"/>
        <dbReference type="ChEBI" id="CHEBI:15378"/>
        <dbReference type="ChEBI" id="CHEBI:57476"/>
        <dbReference type="ChEBI" id="CHEBI:57783"/>
        <dbReference type="ChEBI" id="CHEBI:58349"/>
        <dbReference type="ChEBI" id="CHEBI:537519"/>
        <dbReference type="EC" id="1.1.1.3"/>
    </reaction>
</comment>
<keyword evidence="7 16" id="KW-0028">Amino-acid biosynthesis</keyword>
<keyword evidence="11 16" id="KW-0560">Oxidoreductase</keyword>
<dbReference type="GO" id="GO:0050661">
    <property type="term" value="F:NADP binding"/>
    <property type="evidence" value="ECO:0007669"/>
    <property type="project" value="InterPro"/>
</dbReference>
<comment type="caution">
    <text evidence="19">The sequence shown here is derived from an EMBL/GenBank/DDBJ whole genome shotgun (WGS) entry which is preliminary data.</text>
</comment>
<keyword evidence="9" id="KW-0479">Metal-binding</keyword>
<dbReference type="AlphaFoldDB" id="Q1K0M5"/>
<evidence type="ECO:0000256" key="15">
    <source>
        <dbReference type="PIRSR" id="PIRSR000098-2"/>
    </source>
</evidence>
<evidence type="ECO:0000256" key="13">
    <source>
        <dbReference type="ARBA" id="ARBA00023167"/>
    </source>
</evidence>
<evidence type="ECO:0000256" key="17">
    <source>
        <dbReference type="RuleBase" id="RU004171"/>
    </source>
</evidence>
<dbReference type="PANTHER" id="PTHR43331:SF1">
    <property type="entry name" value="HOMOSERINE DEHYDROGENASE"/>
    <property type="match status" value="1"/>
</dbReference>
<evidence type="ECO:0000259" key="18">
    <source>
        <dbReference type="PROSITE" id="PS51671"/>
    </source>
</evidence>
<keyword evidence="10 15" id="KW-0521">NADP</keyword>
<protein>
    <recommendedName>
        <fullName evidence="6 16">Homoserine dehydrogenase</fullName>
        <ecNumber evidence="5 16">1.1.1.3</ecNumber>
    </recommendedName>
</protein>
<evidence type="ECO:0000256" key="1">
    <source>
        <dbReference type="ARBA" id="ARBA00001920"/>
    </source>
</evidence>
<evidence type="ECO:0000256" key="7">
    <source>
        <dbReference type="ARBA" id="ARBA00022605"/>
    </source>
</evidence>
<name>Q1K0M5_DESA6</name>
<dbReference type="InterPro" id="IPR036291">
    <property type="entry name" value="NAD(P)-bd_dom_sf"/>
</dbReference>
<dbReference type="UniPathway" id="UPA00051">
    <property type="reaction ID" value="UER00465"/>
</dbReference>
<feature type="binding site" evidence="15">
    <location>
        <position position="190"/>
    </location>
    <ligand>
        <name>L-homoserine</name>
        <dbReference type="ChEBI" id="CHEBI:57476"/>
    </ligand>
</feature>
<evidence type="ECO:0000256" key="10">
    <source>
        <dbReference type="ARBA" id="ARBA00022857"/>
    </source>
</evidence>
<dbReference type="SUPFAM" id="SSF55021">
    <property type="entry name" value="ACT-like"/>
    <property type="match status" value="1"/>
</dbReference>
<comment type="pathway">
    <text evidence="3 16">Amino-acid biosynthesis; L-methionine biosynthesis via de novo pathway; L-homoserine from L-aspartate: step 3/3.</text>
</comment>
<dbReference type="Proteomes" id="UP000005695">
    <property type="component" value="Unassembled WGS sequence"/>
</dbReference>
<evidence type="ECO:0000313" key="20">
    <source>
        <dbReference type="Proteomes" id="UP000005695"/>
    </source>
</evidence>
<organism evidence="19 20">
    <name type="scientific">Desulfuromonas acetoxidans (strain DSM 684 / 11070)</name>
    <dbReference type="NCBI Taxonomy" id="281689"/>
    <lineage>
        <taxon>Bacteria</taxon>
        <taxon>Pseudomonadati</taxon>
        <taxon>Thermodesulfobacteriota</taxon>
        <taxon>Desulfuromonadia</taxon>
        <taxon>Desulfuromonadales</taxon>
        <taxon>Desulfuromonadaceae</taxon>
        <taxon>Desulfuromonas</taxon>
    </lineage>
</organism>
<dbReference type="PANTHER" id="PTHR43331">
    <property type="entry name" value="HOMOSERINE DEHYDROGENASE"/>
    <property type="match status" value="1"/>
</dbReference>
<reference evidence="19" key="2">
    <citation type="submission" date="2006-05" db="EMBL/GenBank/DDBJ databases">
        <title>Sequencing of the draft genome and assembly of Desulfuromonas acetoxidans DSM 684.</title>
        <authorList>
            <consortium name="US DOE Joint Genome Institute (JGI-PGF)"/>
            <person name="Copeland A."/>
            <person name="Lucas S."/>
            <person name="Lapidus A."/>
            <person name="Barry K."/>
            <person name="Detter J.C."/>
            <person name="Glavina del Rio T."/>
            <person name="Hammon N."/>
            <person name="Israni S."/>
            <person name="Dalin E."/>
            <person name="Tice H."/>
            <person name="Bruce D."/>
            <person name="Pitluck S."/>
            <person name="Richardson P."/>
        </authorList>
    </citation>
    <scope>NUCLEOTIDE SEQUENCE [LARGE SCALE GENOMIC DNA]</scope>
    <source>
        <strain evidence="19">DSM 684</strain>
    </source>
</reference>
<dbReference type="NCBIfam" id="NF004976">
    <property type="entry name" value="PRK06349.1"/>
    <property type="match status" value="1"/>
</dbReference>
<accession>Q1K0M5</accession>
<dbReference type="FunFam" id="3.40.50.720:FF:000062">
    <property type="entry name" value="Homoserine dehydrogenase"/>
    <property type="match status" value="1"/>
</dbReference>
<comment type="similarity">
    <text evidence="4 17">Belongs to the homoserine dehydrogenase family.</text>
</comment>
<evidence type="ECO:0000256" key="9">
    <source>
        <dbReference type="ARBA" id="ARBA00022723"/>
    </source>
</evidence>
<dbReference type="CDD" id="cd04881">
    <property type="entry name" value="ACT_HSDH-Hom"/>
    <property type="match status" value="1"/>
</dbReference>
<feature type="binding site" evidence="15">
    <location>
        <begin position="9"/>
        <end position="16"/>
    </location>
    <ligand>
        <name>NADP(+)</name>
        <dbReference type="ChEBI" id="CHEBI:58349"/>
    </ligand>
</feature>
<dbReference type="Pfam" id="PF03447">
    <property type="entry name" value="NAD_binding_3"/>
    <property type="match status" value="1"/>
</dbReference>
<comment type="cofactor">
    <cofactor evidence="1">
        <name>a metal cation</name>
        <dbReference type="ChEBI" id="CHEBI:25213"/>
    </cofactor>
</comment>
<dbReference type="Gene3D" id="3.30.70.260">
    <property type="match status" value="1"/>
</dbReference>
<dbReference type="UniPathway" id="UPA00050">
    <property type="reaction ID" value="UER00063"/>
</dbReference>
<dbReference type="EC" id="1.1.1.3" evidence="5 16"/>
<feature type="binding site" evidence="15">
    <location>
        <position position="105"/>
    </location>
    <ligand>
        <name>NADPH</name>
        <dbReference type="ChEBI" id="CHEBI:57783"/>
    </ligand>
</feature>
<evidence type="ECO:0000256" key="16">
    <source>
        <dbReference type="RuleBase" id="RU000579"/>
    </source>
</evidence>
<dbReference type="PIRSF" id="PIRSF000098">
    <property type="entry name" value="Homoser_dehydrog"/>
    <property type="match status" value="1"/>
</dbReference>
<gene>
    <name evidence="19" type="ORF">Dace_2216</name>
</gene>
<reference evidence="19" key="1">
    <citation type="submission" date="2006-05" db="EMBL/GenBank/DDBJ databases">
        <title>Annotation of the draft genome assembly of Desulfuromonas acetoxidans DSM 684.</title>
        <authorList>
            <consortium name="US DOE Joint Genome Institute (JGI-ORNL)"/>
            <person name="Larimer F."/>
            <person name="Land M."/>
            <person name="Hauser L."/>
        </authorList>
    </citation>
    <scope>NUCLEOTIDE SEQUENCE [LARGE SCALE GENOMIC DNA]</scope>
    <source>
        <strain evidence="19">DSM 684</strain>
    </source>
</reference>
<dbReference type="InterPro" id="IPR005106">
    <property type="entry name" value="Asp/hSer_DH_NAD-bd"/>
</dbReference>
<dbReference type="EMBL" id="AAEW02000007">
    <property type="protein sequence ID" value="EAT15916.1"/>
    <property type="molecule type" value="Genomic_DNA"/>
</dbReference>
<dbReference type="Gene3D" id="3.40.50.720">
    <property type="entry name" value="NAD(P)-binding Rossmann-like Domain"/>
    <property type="match status" value="1"/>
</dbReference>